<dbReference type="GO" id="GO:0004476">
    <property type="term" value="F:mannose-6-phosphate isomerase activity"/>
    <property type="evidence" value="ECO:0007669"/>
    <property type="project" value="InterPro"/>
</dbReference>
<sequence>MYYPLLTQPYFRHGSETPWGGDKLKAYFGKPSPDDTTGEALEASALPGMSSLVMNGSLAALTLDKVQEKWGEALSGSQDFPLLLKLLDARETLSVQVHPGDAYAQKRHGKRGKTEAWVVLSCDPGAKIAYGLKEGATLADVENGNMEEALNWVKVAPGDVYYVPHGMVHALGAGVQAYEIQQASDVTYRIWDWGRVGKDGKPRELHLEDAKNVVRPELRLSKIGGTTVLCEGGSRTYYVSDENFELCRLNVAGDMPLPEGRMLFLTPLGECELIWGDEVVVMEPLATAVIPAAMKGAMICGNLTALLSSTPGQAALRQELGYRADGVSGLMGPV</sequence>
<gene>
    <name evidence="6" type="ORF">IAA84_09495</name>
</gene>
<dbReference type="InterPro" id="IPR014710">
    <property type="entry name" value="RmlC-like_jellyroll"/>
</dbReference>
<name>A0A9D1K6N0_9FIRM</name>
<dbReference type="SUPFAM" id="SSF51182">
    <property type="entry name" value="RmlC-like cupins"/>
    <property type="match status" value="1"/>
</dbReference>
<feature type="domain" description="Phosphomannose isomerase type I catalytic" evidence="5">
    <location>
        <begin position="18"/>
        <end position="110"/>
    </location>
</feature>
<evidence type="ECO:0000259" key="5">
    <source>
        <dbReference type="Pfam" id="PF20511"/>
    </source>
</evidence>
<dbReference type="CDD" id="cd07010">
    <property type="entry name" value="cupin_PMI_type_I_N_bac"/>
    <property type="match status" value="1"/>
</dbReference>
<dbReference type="Proteomes" id="UP000824140">
    <property type="component" value="Unassembled WGS sequence"/>
</dbReference>
<reference evidence="6" key="1">
    <citation type="submission" date="2020-10" db="EMBL/GenBank/DDBJ databases">
        <authorList>
            <person name="Gilroy R."/>
        </authorList>
    </citation>
    <scope>NUCLEOTIDE SEQUENCE</scope>
    <source>
        <strain evidence="6">13766</strain>
    </source>
</reference>
<keyword evidence="1 3" id="KW-0479">Metal-binding</keyword>
<dbReference type="PANTHER" id="PTHR42742:SF3">
    <property type="entry name" value="FRUCTOKINASE"/>
    <property type="match status" value="1"/>
</dbReference>
<evidence type="ECO:0000256" key="3">
    <source>
        <dbReference type="PIRSR" id="PIRSR036894-1"/>
    </source>
</evidence>
<proteinExistence type="predicted"/>
<comment type="caution">
    <text evidence="6">The sequence shown here is derived from an EMBL/GenBank/DDBJ whole genome shotgun (WGS) entry which is preliminary data.</text>
</comment>
<dbReference type="Pfam" id="PF20511">
    <property type="entry name" value="PMI_typeI_cat"/>
    <property type="match status" value="1"/>
</dbReference>
<protein>
    <submittedName>
        <fullName evidence="6">Class I mannose-6-phosphate isomerase</fullName>
    </submittedName>
</protein>
<evidence type="ECO:0000256" key="2">
    <source>
        <dbReference type="ARBA" id="ARBA00022833"/>
    </source>
</evidence>
<evidence type="ECO:0000313" key="6">
    <source>
        <dbReference type="EMBL" id="HIS93235.1"/>
    </source>
</evidence>
<organism evidence="6 7">
    <name type="scientific">Candidatus Alectryocaccomicrobium excrementavium</name>
    <dbReference type="NCBI Taxonomy" id="2840668"/>
    <lineage>
        <taxon>Bacteria</taxon>
        <taxon>Bacillati</taxon>
        <taxon>Bacillota</taxon>
        <taxon>Clostridia</taxon>
        <taxon>Candidatus Alectryocaccomicrobium</taxon>
    </lineage>
</organism>
<evidence type="ECO:0000313" key="7">
    <source>
        <dbReference type="Proteomes" id="UP000824140"/>
    </source>
</evidence>
<dbReference type="AlphaFoldDB" id="A0A9D1K6N0"/>
<dbReference type="PIRSF" id="PIRSF036894">
    <property type="entry name" value="PMI_Firm_short"/>
    <property type="match status" value="1"/>
</dbReference>
<feature type="binding site" evidence="3">
    <location>
        <position position="98"/>
    </location>
    <ligand>
        <name>Zn(2+)</name>
        <dbReference type="ChEBI" id="CHEBI:29105"/>
    </ligand>
</feature>
<dbReference type="GO" id="GO:0008270">
    <property type="term" value="F:zinc ion binding"/>
    <property type="evidence" value="ECO:0007669"/>
    <property type="project" value="InterPro"/>
</dbReference>
<dbReference type="InterPro" id="IPR051804">
    <property type="entry name" value="Carb_Metab_Reg_Kinase/Isom"/>
</dbReference>
<comment type="cofactor">
    <cofactor evidence="3">
        <name>Zn(2+)</name>
        <dbReference type="ChEBI" id="CHEBI:29105"/>
    </cofactor>
    <text evidence="3">Binds 1 zinc ion per subunit.</text>
</comment>
<dbReference type="InterPro" id="IPR011051">
    <property type="entry name" value="RmlC_Cupin_sf"/>
</dbReference>
<accession>A0A9D1K6N0</accession>
<feature type="binding site" evidence="3">
    <location>
        <position position="169"/>
    </location>
    <ligand>
        <name>Zn(2+)</name>
        <dbReference type="ChEBI" id="CHEBI:29105"/>
    </ligand>
</feature>
<dbReference type="Gene3D" id="2.60.120.10">
    <property type="entry name" value="Jelly Rolls"/>
    <property type="match status" value="1"/>
</dbReference>
<keyword evidence="2 3" id="KW-0862">Zinc</keyword>
<keyword evidence="6" id="KW-0413">Isomerase</keyword>
<feature type="active site" evidence="4">
    <location>
        <position position="189"/>
    </location>
</feature>
<evidence type="ECO:0000256" key="4">
    <source>
        <dbReference type="PIRSR" id="PIRSR036894-2"/>
    </source>
</evidence>
<dbReference type="PANTHER" id="PTHR42742">
    <property type="entry name" value="TRANSCRIPTIONAL REPRESSOR MPRA"/>
    <property type="match status" value="1"/>
</dbReference>
<evidence type="ECO:0000256" key="1">
    <source>
        <dbReference type="ARBA" id="ARBA00022723"/>
    </source>
</evidence>
<dbReference type="GO" id="GO:0005975">
    <property type="term" value="P:carbohydrate metabolic process"/>
    <property type="evidence" value="ECO:0007669"/>
    <property type="project" value="InterPro"/>
</dbReference>
<dbReference type="InterPro" id="IPR014628">
    <property type="entry name" value="Man6P_isomerase_Firm_short"/>
</dbReference>
<dbReference type="EMBL" id="DVJN01000188">
    <property type="protein sequence ID" value="HIS93235.1"/>
    <property type="molecule type" value="Genomic_DNA"/>
</dbReference>
<feature type="binding site" evidence="3">
    <location>
        <position position="115"/>
    </location>
    <ligand>
        <name>Zn(2+)</name>
        <dbReference type="ChEBI" id="CHEBI:29105"/>
    </ligand>
</feature>
<reference evidence="6" key="2">
    <citation type="journal article" date="2021" name="PeerJ">
        <title>Extensive microbial diversity within the chicken gut microbiome revealed by metagenomics and culture.</title>
        <authorList>
            <person name="Gilroy R."/>
            <person name="Ravi A."/>
            <person name="Getino M."/>
            <person name="Pursley I."/>
            <person name="Horton D.L."/>
            <person name="Alikhan N.F."/>
            <person name="Baker D."/>
            <person name="Gharbi K."/>
            <person name="Hall N."/>
            <person name="Watson M."/>
            <person name="Adriaenssens E.M."/>
            <person name="Foster-Nyarko E."/>
            <person name="Jarju S."/>
            <person name="Secka A."/>
            <person name="Antonio M."/>
            <person name="Oren A."/>
            <person name="Chaudhuri R.R."/>
            <person name="La Ragione R."/>
            <person name="Hildebrand F."/>
            <person name="Pallen M.J."/>
        </authorList>
    </citation>
    <scope>NUCLEOTIDE SEQUENCE</scope>
    <source>
        <strain evidence="6">13766</strain>
    </source>
</reference>
<dbReference type="InterPro" id="IPR046457">
    <property type="entry name" value="PMI_typeI_cat"/>
</dbReference>